<dbReference type="PRINTS" id="PR00081">
    <property type="entry name" value="GDHRDH"/>
</dbReference>
<dbReference type="NCBIfam" id="NF005559">
    <property type="entry name" value="PRK07231.1"/>
    <property type="match status" value="1"/>
</dbReference>
<comment type="caution">
    <text evidence="3">The sequence shown here is derived from an EMBL/GenBank/DDBJ whole genome shotgun (WGS) entry which is preliminary data.</text>
</comment>
<dbReference type="PANTHER" id="PTHR24321:SF8">
    <property type="entry name" value="ESTRADIOL 17-BETA-DEHYDROGENASE 8-RELATED"/>
    <property type="match status" value="1"/>
</dbReference>
<keyword evidence="4" id="KW-1185">Reference proteome</keyword>
<dbReference type="Proteomes" id="UP000294744">
    <property type="component" value="Unassembled WGS sequence"/>
</dbReference>
<dbReference type="AlphaFoldDB" id="A0A4R4UGG3"/>
<gene>
    <name evidence="3" type="ORF">E1161_18535</name>
</gene>
<dbReference type="InterPro" id="IPR036291">
    <property type="entry name" value="NAD(P)-bd_dom_sf"/>
</dbReference>
<evidence type="ECO:0000313" key="4">
    <source>
        <dbReference type="Proteomes" id="UP000294744"/>
    </source>
</evidence>
<reference evidence="3 4" key="1">
    <citation type="submission" date="2019-03" db="EMBL/GenBank/DDBJ databases">
        <title>Draft genome sequences of novel Actinobacteria.</title>
        <authorList>
            <person name="Sahin N."/>
            <person name="Ay H."/>
            <person name="Saygin H."/>
        </authorList>
    </citation>
    <scope>NUCLEOTIDE SEQUENCE [LARGE SCALE GENOMIC DNA]</scope>
    <source>
        <strain evidence="3 4">16K404</strain>
    </source>
</reference>
<comment type="similarity">
    <text evidence="1">Belongs to the short-chain dehydrogenases/reductases (SDR) family.</text>
</comment>
<dbReference type="GO" id="GO:0047936">
    <property type="term" value="F:glucose 1-dehydrogenase [NAD(P)+] activity"/>
    <property type="evidence" value="ECO:0007669"/>
    <property type="project" value="UniProtKB-EC"/>
</dbReference>
<keyword evidence="2 3" id="KW-0560">Oxidoreductase</keyword>
<sequence length="253" mass="26206">MGRLAGKVALVTGAARGQGAAIARGFVAEGASVLIADILDAPGKELADELGESASYAHLDVSEEDDWSAAIARATDGFGRLDILVNNAGVLAFSALEDTSLADYERIVRVNQFGAFLGMRAAAPALTEAGGGSIVNFSSVEGLGGMPHLVAYTASKFAIRGMTKAAAMELGPRNIRVNSVHPGMFDTGMTREFTGEGTDLSPIGEMVPLGRIGQPEDIVGLVVFLASEESTYCTGAEFVADGGATATHAYYRR</sequence>
<dbReference type="RefSeq" id="WP_132624975.1">
    <property type="nucleotide sequence ID" value="NZ_SMKV01000024.1"/>
</dbReference>
<dbReference type="Pfam" id="PF13561">
    <property type="entry name" value="adh_short_C2"/>
    <property type="match status" value="1"/>
</dbReference>
<evidence type="ECO:0000256" key="2">
    <source>
        <dbReference type="ARBA" id="ARBA00023002"/>
    </source>
</evidence>
<organism evidence="3 4">
    <name type="scientific">Saccharopolyspora aridisoli</name>
    <dbReference type="NCBI Taxonomy" id="2530385"/>
    <lineage>
        <taxon>Bacteria</taxon>
        <taxon>Bacillati</taxon>
        <taxon>Actinomycetota</taxon>
        <taxon>Actinomycetes</taxon>
        <taxon>Pseudonocardiales</taxon>
        <taxon>Pseudonocardiaceae</taxon>
        <taxon>Saccharopolyspora</taxon>
    </lineage>
</organism>
<dbReference type="InterPro" id="IPR020904">
    <property type="entry name" value="Sc_DH/Rdtase_CS"/>
</dbReference>
<dbReference type="PANTHER" id="PTHR24321">
    <property type="entry name" value="DEHYDROGENASES, SHORT CHAIN"/>
    <property type="match status" value="1"/>
</dbReference>
<dbReference type="Gene3D" id="3.40.50.720">
    <property type="entry name" value="NAD(P)-binding Rossmann-like Domain"/>
    <property type="match status" value="1"/>
</dbReference>
<name>A0A4R4UGG3_9PSEU</name>
<protein>
    <submittedName>
        <fullName evidence="3">Glucose 1-dehydrogenase</fullName>
        <ecNumber evidence="3">1.1.1.47</ecNumber>
    </submittedName>
</protein>
<dbReference type="FunFam" id="3.40.50.720:FF:000084">
    <property type="entry name" value="Short-chain dehydrogenase reductase"/>
    <property type="match status" value="1"/>
</dbReference>
<dbReference type="PRINTS" id="PR00080">
    <property type="entry name" value="SDRFAMILY"/>
</dbReference>
<accession>A0A4R4UGG3</accession>
<dbReference type="SUPFAM" id="SSF51735">
    <property type="entry name" value="NAD(P)-binding Rossmann-fold domains"/>
    <property type="match status" value="1"/>
</dbReference>
<evidence type="ECO:0000256" key="1">
    <source>
        <dbReference type="ARBA" id="ARBA00006484"/>
    </source>
</evidence>
<dbReference type="OrthoDB" id="3542748at2"/>
<dbReference type="PROSITE" id="PS00061">
    <property type="entry name" value="ADH_SHORT"/>
    <property type="match status" value="1"/>
</dbReference>
<dbReference type="EC" id="1.1.1.47" evidence="3"/>
<proteinExistence type="inferred from homology"/>
<dbReference type="EMBL" id="SMKV01000024">
    <property type="protein sequence ID" value="TDC90540.1"/>
    <property type="molecule type" value="Genomic_DNA"/>
</dbReference>
<dbReference type="InterPro" id="IPR002347">
    <property type="entry name" value="SDR_fam"/>
</dbReference>
<evidence type="ECO:0000313" key="3">
    <source>
        <dbReference type="EMBL" id="TDC90540.1"/>
    </source>
</evidence>